<feature type="chain" id="PRO_5046846622" description="Secreted protein" evidence="1">
    <location>
        <begin position="27"/>
        <end position="70"/>
    </location>
</feature>
<dbReference type="Proteomes" id="UP001642487">
    <property type="component" value="Chromosome 5"/>
</dbReference>
<evidence type="ECO:0000256" key="1">
    <source>
        <dbReference type="SAM" id="SignalP"/>
    </source>
</evidence>
<name>A0ABP0YRG1_9ROSI</name>
<keyword evidence="1" id="KW-0732">Signal</keyword>
<feature type="signal peptide" evidence="1">
    <location>
        <begin position="1"/>
        <end position="26"/>
    </location>
</feature>
<organism evidence="2 3">
    <name type="scientific">Citrullus colocynthis</name>
    <name type="common">colocynth</name>
    <dbReference type="NCBI Taxonomy" id="252529"/>
    <lineage>
        <taxon>Eukaryota</taxon>
        <taxon>Viridiplantae</taxon>
        <taxon>Streptophyta</taxon>
        <taxon>Embryophyta</taxon>
        <taxon>Tracheophyta</taxon>
        <taxon>Spermatophyta</taxon>
        <taxon>Magnoliopsida</taxon>
        <taxon>eudicotyledons</taxon>
        <taxon>Gunneridae</taxon>
        <taxon>Pentapetalae</taxon>
        <taxon>rosids</taxon>
        <taxon>fabids</taxon>
        <taxon>Cucurbitales</taxon>
        <taxon>Cucurbitaceae</taxon>
        <taxon>Benincaseae</taxon>
        <taxon>Citrullus</taxon>
    </lineage>
</organism>
<proteinExistence type="predicted"/>
<gene>
    <name evidence="2" type="ORF">CITCOLO1_LOCUS13911</name>
</gene>
<dbReference type="EMBL" id="OZ021739">
    <property type="protein sequence ID" value="CAK9321818.1"/>
    <property type="molecule type" value="Genomic_DNA"/>
</dbReference>
<evidence type="ECO:0008006" key="4">
    <source>
        <dbReference type="Google" id="ProtNLM"/>
    </source>
</evidence>
<evidence type="ECO:0000313" key="2">
    <source>
        <dbReference type="EMBL" id="CAK9321818.1"/>
    </source>
</evidence>
<protein>
    <recommendedName>
        <fullName evidence="4">Secreted protein</fullName>
    </recommendedName>
</protein>
<keyword evidence="3" id="KW-1185">Reference proteome</keyword>
<evidence type="ECO:0000313" key="3">
    <source>
        <dbReference type="Proteomes" id="UP001642487"/>
    </source>
</evidence>
<accession>A0ABP0YRG1</accession>
<reference evidence="2 3" key="1">
    <citation type="submission" date="2024-03" db="EMBL/GenBank/DDBJ databases">
        <authorList>
            <person name="Gkanogiannis A."/>
            <person name="Becerra Lopez-Lavalle L."/>
        </authorList>
    </citation>
    <scope>NUCLEOTIDE SEQUENCE [LARGE SCALE GENOMIC DNA]</scope>
</reference>
<sequence>MTVRFLFHVSYLFLKCLLYSLPRVKGDPATQSVMGSPAPQFIFDQFKEFWTSAVRLILASRTLLGGDFVR</sequence>